<organism evidence="2">
    <name type="scientific">marine metagenome</name>
    <dbReference type="NCBI Taxonomy" id="408172"/>
    <lineage>
        <taxon>unclassified sequences</taxon>
        <taxon>metagenomes</taxon>
        <taxon>ecological metagenomes</taxon>
    </lineage>
</organism>
<reference evidence="2" key="1">
    <citation type="submission" date="2018-05" db="EMBL/GenBank/DDBJ databases">
        <authorList>
            <person name="Lanie J.A."/>
            <person name="Ng W.-L."/>
            <person name="Kazmierczak K.M."/>
            <person name="Andrzejewski T.M."/>
            <person name="Davidsen T.M."/>
            <person name="Wayne K.J."/>
            <person name="Tettelin H."/>
            <person name="Glass J.I."/>
            <person name="Rusch D."/>
            <person name="Podicherti R."/>
            <person name="Tsui H.-C.T."/>
            <person name="Winkler M.E."/>
        </authorList>
    </citation>
    <scope>NUCLEOTIDE SEQUENCE</scope>
</reference>
<protein>
    <recommendedName>
        <fullName evidence="1">Gene product 88 domain-containing protein</fullName>
    </recommendedName>
</protein>
<dbReference type="EMBL" id="UINC01118996">
    <property type="protein sequence ID" value="SVC92501.1"/>
    <property type="molecule type" value="Genomic_DNA"/>
</dbReference>
<evidence type="ECO:0000259" key="1">
    <source>
        <dbReference type="Pfam" id="PF17338"/>
    </source>
</evidence>
<name>A0A382R7F0_9ZZZZ</name>
<proteinExistence type="predicted"/>
<accession>A0A382R7F0</accession>
<dbReference type="AlphaFoldDB" id="A0A382R7F0"/>
<evidence type="ECO:0000313" key="2">
    <source>
        <dbReference type="EMBL" id="SVC92501.1"/>
    </source>
</evidence>
<dbReference type="Pfam" id="PF17338">
    <property type="entry name" value="GP88"/>
    <property type="match status" value="1"/>
</dbReference>
<feature type="domain" description="Gene product 88" evidence="1">
    <location>
        <begin position="8"/>
        <end position="164"/>
    </location>
</feature>
<gene>
    <name evidence="2" type="ORF">METZ01_LOCUS345355</name>
</gene>
<dbReference type="InterPro" id="IPR020290">
    <property type="entry name" value="Gp88"/>
</dbReference>
<sequence>MIRLSKASKMPCRSWSLQAKDTCPGARKSNGELVDACKGCYATTGNYNYPNVKAPRIHNREDWKRKEWVSEMVEEIDSNDRYFRWFDSGDIYHTKLAEKIYAVCAATPHCQHWIPTRSHKFKKFKSVLAALDSLPNVKVRYSSDSILGEYTPGLHGSTIMPEGHKDSNITKCEAYERGGKCGSCRLCWNKDIDVIGYVQHGRKMKSVMLNKVKGE</sequence>